<accession>A0ABX8LQR0</accession>
<organism evidence="1 2">
    <name type="scientific">Geomonas subterranea</name>
    <dbReference type="NCBI Taxonomy" id="2847989"/>
    <lineage>
        <taxon>Bacteria</taxon>
        <taxon>Pseudomonadati</taxon>
        <taxon>Thermodesulfobacteriota</taxon>
        <taxon>Desulfuromonadia</taxon>
        <taxon>Geobacterales</taxon>
        <taxon>Geobacteraceae</taxon>
        <taxon>Geomonas</taxon>
    </lineage>
</organism>
<dbReference type="Proteomes" id="UP000683559">
    <property type="component" value="Chromosome"/>
</dbReference>
<evidence type="ECO:0008006" key="3">
    <source>
        <dbReference type="Google" id="ProtNLM"/>
    </source>
</evidence>
<gene>
    <name evidence="1" type="ORF">KP001_08995</name>
</gene>
<dbReference type="RefSeq" id="WP_217289182.1">
    <property type="nucleotide sequence ID" value="NZ_CP077683.1"/>
</dbReference>
<reference evidence="1 2" key="1">
    <citation type="submission" date="2021-06" db="EMBL/GenBank/DDBJ databases">
        <title>Gemonas diversity in paddy soil.</title>
        <authorList>
            <person name="Liu G."/>
        </authorList>
    </citation>
    <scope>NUCLEOTIDE SEQUENCE [LARGE SCALE GENOMIC DNA]</scope>
    <source>
        <strain evidence="1 2">RG2</strain>
    </source>
</reference>
<dbReference type="EMBL" id="CP077683">
    <property type="protein sequence ID" value="QXE92634.1"/>
    <property type="molecule type" value="Genomic_DNA"/>
</dbReference>
<protein>
    <recommendedName>
        <fullName evidence="3">ATP-binding protein</fullName>
    </recommendedName>
</protein>
<evidence type="ECO:0000313" key="2">
    <source>
        <dbReference type="Proteomes" id="UP000683559"/>
    </source>
</evidence>
<proteinExistence type="predicted"/>
<keyword evidence="2" id="KW-1185">Reference proteome</keyword>
<sequence length="1153" mass="133740">MSKKTSNHRKLNKAQGIIYSSNKPHTAIARYFNELSAKEIYLNFSTIYNHRFFHTLISFYADKNQVLERFGSVPSTDTLKSLYWGLGLFEKHSQIIKTFIRQEGELTKALLESDFGSCIQILDEIDNDLGISTWSISTRCSIYTLAGNTDQKRDFIKDIGDKSNINSFFFAIANNVSLKYDDSEVLASDLSSLETQIKRHVKGELLDFLLYKLCLKNFDYQYNYDNILNVEKNMSIIDFYIACVDCLVFCIFDEQDNGDIKFILKRLATLFESTEIKYLANHYGIKTEWKFSKDYYELLDLYTKGAYADVIVRFKNDPSYEFQIFELVAKSAARSSAIETSGLKKRIIDSLVTLTIKSEKYERSLGFLVNLCHGFSALRYFRELHLFVENESKLLSHDRSVFLNKIRILFSGISSPRKIDIMDSDILESYTSTFREIIGQSIAWTFYSDKNDSNLLQNITVPIESNRLIKYLSKTLIRDNQHIDAIPLLNGLIECEDILIKQEASRLLVDCYLKTGDTEGALNEFAIRCIKNPFLITNYDTSLICEKAIEAAKFSSSLYIPISLSLHSNYVNDKYLSALRYAFENYLLKNKIDFPLNGLKCYEKYPEFVADYFLTNVCVPDTMKLYFGFETSKDIDYHRINICNFLIEKNLFNKQSLVHEVKELTKKLVISDAIKCVENSKIYSDSTIFYSEVGKKKLENLFNKIQELRRQDFSDYDDEVEFKGIYNSLKQQGIIDRTSRSVLVLTGLNEKNASFLNLLQRMRDDFTFGDKGLNTYLSTRIRHGYLPTMIRKSVVNQNLLSQIDPYKKTYCSNEYWLNKLNGLEDKVSKKLDLAFTEFSKSFENKISEINDNWLQIYFLDQNLSTLGDKISKTESLFNYSIFNLEAYVLQQKIPLTASYSELIKYVVDWLWERTDSNLLKVRDKLSIDAKKAFLGYLDKLQYEVYELLHGKTFFSELNDAIARARTDLSNNIDQLITWFTRSNENTVPQYDIEIAVEIAKRTACIALEFEKDKDYKLQGWTLTHFVDFLYILMENAISKSRVSKENLGLKISLSTVDGTVVLEIVNNCSLDETLENANSRVEYYRVNYGKDTVGREGIQSEGGTGFFKIWNILFRVLNITHLVDFKHCNDGTFAVKFVFYNFKKVLFYENINS</sequence>
<name>A0ABX8LQR0_9BACT</name>
<evidence type="ECO:0000313" key="1">
    <source>
        <dbReference type="EMBL" id="QXE92634.1"/>
    </source>
</evidence>